<keyword evidence="3" id="KW-0238">DNA-binding</keyword>
<name>A0ABT6AKA2_9BURK</name>
<evidence type="ECO:0000256" key="4">
    <source>
        <dbReference type="ARBA" id="ARBA00023163"/>
    </source>
</evidence>
<dbReference type="Gene3D" id="1.10.10.10">
    <property type="entry name" value="Winged helix-like DNA-binding domain superfamily/Winged helix DNA-binding domain"/>
    <property type="match status" value="1"/>
</dbReference>
<dbReference type="RefSeq" id="WP_035805656.1">
    <property type="nucleotide sequence ID" value="NZ_JARJLM010000153.1"/>
</dbReference>
<proteinExistence type="inferred from homology"/>
<dbReference type="InterPro" id="IPR050950">
    <property type="entry name" value="HTH-type_LysR_regulators"/>
</dbReference>
<dbReference type="Pfam" id="PF03466">
    <property type="entry name" value="LysR_substrate"/>
    <property type="match status" value="1"/>
</dbReference>
<protein>
    <submittedName>
        <fullName evidence="6">LysR family transcriptional regulator</fullName>
    </submittedName>
</protein>
<evidence type="ECO:0000313" key="6">
    <source>
        <dbReference type="EMBL" id="MDF3833029.1"/>
    </source>
</evidence>
<dbReference type="InterPro" id="IPR000847">
    <property type="entry name" value="LysR_HTH_N"/>
</dbReference>
<organism evidence="6 7">
    <name type="scientific">Cupriavidus basilensis</name>
    <dbReference type="NCBI Taxonomy" id="68895"/>
    <lineage>
        <taxon>Bacteria</taxon>
        <taxon>Pseudomonadati</taxon>
        <taxon>Pseudomonadota</taxon>
        <taxon>Betaproteobacteria</taxon>
        <taxon>Burkholderiales</taxon>
        <taxon>Burkholderiaceae</taxon>
        <taxon>Cupriavidus</taxon>
    </lineage>
</organism>
<reference evidence="6 7" key="1">
    <citation type="submission" date="2023-03" db="EMBL/GenBank/DDBJ databases">
        <title>Draft assemblies of triclosan tolerant bacteria isolated from returned activated sludge.</title>
        <authorList>
            <person name="Van Hamelsveld S."/>
        </authorList>
    </citation>
    <scope>NUCLEOTIDE SEQUENCE [LARGE SCALE GENOMIC DNA]</scope>
    <source>
        <strain evidence="6 7">GW210010_S58</strain>
    </source>
</reference>
<dbReference type="PROSITE" id="PS50931">
    <property type="entry name" value="HTH_LYSR"/>
    <property type="match status" value="1"/>
</dbReference>
<keyword evidence="7" id="KW-1185">Reference proteome</keyword>
<evidence type="ECO:0000256" key="2">
    <source>
        <dbReference type="ARBA" id="ARBA00023015"/>
    </source>
</evidence>
<dbReference type="Gene3D" id="3.40.190.290">
    <property type="match status" value="1"/>
</dbReference>
<evidence type="ECO:0000259" key="5">
    <source>
        <dbReference type="PROSITE" id="PS50931"/>
    </source>
</evidence>
<accession>A0ABT6AKA2</accession>
<keyword evidence="2" id="KW-0805">Transcription regulation</keyword>
<dbReference type="InterPro" id="IPR036388">
    <property type="entry name" value="WH-like_DNA-bd_sf"/>
</dbReference>
<dbReference type="PANTHER" id="PTHR30419:SF8">
    <property type="entry name" value="NITROGEN ASSIMILATION TRANSCRIPTIONAL ACTIVATOR-RELATED"/>
    <property type="match status" value="1"/>
</dbReference>
<dbReference type="PANTHER" id="PTHR30419">
    <property type="entry name" value="HTH-TYPE TRANSCRIPTIONAL REGULATOR YBHD"/>
    <property type="match status" value="1"/>
</dbReference>
<dbReference type="InterPro" id="IPR005119">
    <property type="entry name" value="LysR_subst-bd"/>
</dbReference>
<dbReference type="EMBL" id="JARJLM010000153">
    <property type="protein sequence ID" value="MDF3833029.1"/>
    <property type="molecule type" value="Genomic_DNA"/>
</dbReference>
<comment type="caution">
    <text evidence="6">The sequence shown here is derived from an EMBL/GenBank/DDBJ whole genome shotgun (WGS) entry which is preliminary data.</text>
</comment>
<sequence>MSSEIFSGKPLSMAQACGRLRFRHLQFLDILGHTLNLRLTAEQMHITQPAATKILMDIEEILEARLFERLSRGMLPNELGLFTLRYADAALAGHRKFVDEFNALKQGGHGHLSIGAITGSAAHLLMATVAEIQRRRPLLVLRILEQSSDQLVIWLAERKVDLMIGRFTDEAHRAQFQYERLSSEPLQVVAGLDHPLRGAHDLDLTKLAHWPWILYPRSTAVRKVSDDIFGRTGLALTSGVVETPSFLFALELMQSTDMLSLQPAALVDKYVNRGLLARIPVELPDRMPDYGLITRLGEAPTPAAQAFMEVLREKAGSAGETA</sequence>
<feature type="domain" description="HTH lysR-type" evidence="5">
    <location>
        <begin position="20"/>
        <end position="77"/>
    </location>
</feature>
<evidence type="ECO:0000313" key="7">
    <source>
        <dbReference type="Proteomes" id="UP001216674"/>
    </source>
</evidence>
<keyword evidence="4" id="KW-0804">Transcription</keyword>
<gene>
    <name evidence="6" type="ORF">P3W85_08715</name>
</gene>
<evidence type="ECO:0000256" key="1">
    <source>
        <dbReference type="ARBA" id="ARBA00009437"/>
    </source>
</evidence>
<comment type="similarity">
    <text evidence="1">Belongs to the LysR transcriptional regulatory family.</text>
</comment>
<evidence type="ECO:0000256" key="3">
    <source>
        <dbReference type="ARBA" id="ARBA00023125"/>
    </source>
</evidence>
<dbReference type="Pfam" id="PF00126">
    <property type="entry name" value="HTH_1"/>
    <property type="match status" value="1"/>
</dbReference>
<dbReference type="SUPFAM" id="SSF46785">
    <property type="entry name" value="Winged helix' DNA-binding domain"/>
    <property type="match status" value="1"/>
</dbReference>
<dbReference type="InterPro" id="IPR036390">
    <property type="entry name" value="WH_DNA-bd_sf"/>
</dbReference>
<dbReference type="SUPFAM" id="SSF53850">
    <property type="entry name" value="Periplasmic binding protein-like II"/>
    <property type="match status" value="1"/>
</dbReference>
<dbReference type="Proteomes" id="UP001216674">
    <property type="component" value="Unassembled WGS sequence"/>
</dbReference>